<dbReference type="GeneID" id="92074149"/>
<keyword evidence="1" id="KW-0732">Signal</keyword>
<reference evidence="2 3" key="1">
    <citation type="submission" date="2023-01" db="EMBL/GenBank/DDBJ databases">
        <title>Analysis of 21 Apiospora genomes using comparative genomics revels a genus with tremendous synthesis potential of carbohydrate active enzymes and secondary metabolites.</title>
        <authorList>
            <person name="Sorensen T."/>
        </authorList>
    </citation>
    <scope>NUCLEOTIDE SEQUENCE [LARGE SCALE GENOMIC DNA]</scope>
    <source>
        <strain evidence="2 3">CBS 24483</strain>
    </source>
</reference>
<protein>
    <submittedName>
        <fullName evidence="2">Uncharacterized protein</fullName>
    </submittedName>
</protein>
<keyword evidence="3" id="KW-1185">Reference proteome</keyword>
<comment type="caution">
    <text evidence="2">The sequence shown here is derived from an EMBL/GenBank/DDBJ whole genome shotgun (WGS) entry which is preliminary data.</text>
</comment>
<organism evidence="2 3">
    <name type="scientific">Apiospora aurea</name>
    <dbReference type="NCBI Taxonomy" id="335848"/>
    <lineage>
        <taxon>Eukaryota</taxon>
        <taxon>Fungi</taxon>
        <taxon>Dikarya</taxon>
        <taxon>Ascomycota</taxon>
        <taxon>Pezizomycotina</taxon>
        <taxon>Sordariomycetes</taxon>
        <taxon>Xylariomycetidae</taxon>
        <taxon>Amphisphaeriales</taxon>
        <taxon>Apiosporaceae</taxon>
        <taxon>Apiospora</taxon>
    </lineage>
</organism>
<sequence>MRFSGFSTAALAAFSATAAWANPIAVPEQDAKRGLLGLGGDGGSGSGSGSGGLGLNLIPEVTSKVEGILGHVLGGVLGGDGLDLNSILNSPEALTVLTRVEGIVGSVVSDGVQAVDWATELTDGLLGLNATLGGTSDVVSGVVGLAVGIVDQAAPLVKGVLGGTSTVSGLVDGLGPILSNVGGIVAKLTGNIVEGTSEEISSVLKDVTGTLQSLISGVLSGSGGILKLITGLVNQGSSLLSLTGLGGKSFANKAVATDMSGPLRLTLKFLQS</sequence>
<evidence type="ECO:0000313" key="2">
    <source>
        <dbReference type="EMBL" id="KAK7955643.1"/>
    </source>
</evidence>
<evidence type="ECO:0000313" key="3">
    <source>
        <dbReference type="Proteomes" id="UP001391051"/>
    </source>
</evidence>
<dbReference type="RefSeq" id="XP_066700949.1">
    <property type="nucleotide sequence ID" value="XM_066841087.1"/>
</dbReference>
<evidence type="ECO:0000256" key="1">
    <source>
        <dbReference type="SAM" id="SignalP"/>
    </source>
</evidence>
<dbReference type="EMBL" id="JAQQWE010000004">
    <property type="protein sequence ID" value="KAK7955643.1"/>
    <property type="molecule type" value="Genomic_DNA"/>
</dbReference>
<name>A0ABR1QFY1_9PEZI</name>
<gene>
    <name evidence="2" type="ORF">PG986_004865</name>
</gene>
<proteinExistence type="predicted"/>
<accession>A0ABR1QFY1</accession>
<feature type="chain" id="PRO_5046420145" evidence="1">
    <location>
        <begin position="22"/>
        <end position="272"/>
    </location>
</feature>
<feature type="signal peptide" evidence="1">
    <location>
        <begin position="1"/>
        <end position="21"/>
    </location>
</feature>
<dbReference type="Proteomes" id="UP001391051">
    <property type="component" value="Unassembled WGS sequence"/>
</dbReference>